<dbReference type="AlphaFoldDB" id="A0A650CQK2"/>
<accession>A0A650CQK2</accession>
<evidence type="ECO:0000313" key="4">
    <source>
        <dbReference type="Proteomes" id="UP000423396"/>
    </source>
</evidence>
<evidence type="ECO:0000313" key="3">
    <source>
        <dbReference type="EMBL" id="QGR20109.1"/>
    </source>
</evidence>
<organism evidence="3 4">
    <name type="scientific">Stygiolobus azoricus</name>
    <dbReference type="NCBI Taxonomy" id="41675"/>
    <lineage>
        <taxon>Archaea</taxon>
        <taxon>Thermoproteota</taxon>
        <taxon>Thermoprotei</taxon>
        <taxon>Sulfolobales</taxon>
        <taxon>Sulfolobaceae</taxon>
        <taxon>Stygiolobus</taxon>
    </lineage>
</organism>
<feature type="coiled-coil region" evidence="1">
    <location>
        <begin position="351"/>
        <end position="406"/>
    </location>
</feature>
<keyword evidence="2" id="KW-1133">Transmembrane helix</keyword>
<dbReference type="EMBL" id="CP045483">
    <property type="protein sequence ID" value="QGR20109.1"/>
    <property type="molecule type" value="Genomic_DNA"/>
</dbReference>
<dbReference type="Gene3D" id="1.10.287.1490">
    <property type="match status" value="1"/>
</dbReference>
<keyword evidence="4" id="KW-1185">Reference proteome</keyword>
<keyword evidence="1" id="KW-0175">Coiled coil</keyword>
<keyword evidence="2" id="KW-0472">Membrane</keyword>
<sequence>MKNPTLISGIMLVLVAISMATVFNAAYTSNGITFYSPSTNGQVYHYGQTLFLNASAGSQYANDPVTITITTPSGVNVDLPPAQTNAQGFIIETLGTFGQGLLSTPGTYTIAVSVQAPSPLGTKTGVIQVVYIPAQATVTIEVLNGETSTPLSGATVYLYNVTNGVHKLITEGTTGPSGTVTFTVISFNFTQTFEAVAMSSGFVNGSVTFSIVGNQSVTEVIKLYPAVLTIIPFMVMQNGTVVDASSVNAPLTSVVVTQGIPASIIVKVEFAGMPISNATVQASSAYPSLVKVLSVSPITSGPYAGDYNITIEAMVVNTTSAPYEVALTINASYMTLTQSNPLVVQAYYNSLAYLQHLIEQIQTEINSLNSEIKALNASITSLTTSLSSLNQSITTVTKEVNTLNQELITVNETASGLSGTVNSLETSVSTLSSELSSLNTTVSQLKSQVSGITPLVYGGIIAGILGLIVAIIAIVLVYRKIS</sequence>
<dbReference type="RefSeq" id="WP_156007558.1">
    <property type="nucleotide sequence ID" value="NZ_CP045483.1"/>
</dbReference>
<proteinExistence type="predicted"/>
<dbReference type="KEGG" id="sazo:D1868_08990"/>
<dbReference type="SUPFAM" id="SSF58100">
    <property type="entry name" value="Bacterial hemolysins"/>
    <property type="match status" value="1"/>
</dbReference>
<evidence type="ECO:0000256" key="2">
    <source>
        <dbReference type="SAM" id="Phobius"/>
    </source>
</evidence>
<dbReference type="Proteomes" id="UP000423396">
    <property type="component" value="Chromosome"/>
</dbReference>
<protein>
    <submittedName>
        <fullName evidence="3">Uncharacterized protein</fullName>
    </submittedName>
</protein>
<dbReference type="OrthoDB" id="43546at2157"/>
<reference evidence="3 4" key="1">
    <citation type="submission" date="2019-10" db="EMBL/GenBank/DDBJ databases">
        <title>Genome Sequences from Six Type Strain Members of the Archaeal Family Sulfolobaceae: Acidianus ambivalens, Acidianus infernus, Metallosphaera prunae, Stygiolobus azoricus, Sulfolobus metallicus, and Sulfurisphaera ohwakuensis.</title>
        <authorList>
            <person name="Counts J.A."/>
            <person name="Kelly R.M."/>
        </authorList>
    </citation>
    <scope>NUCLEOTIDE SEQUENCE [LARGE SCALE GENOMIC DNA]</scope>
    <source>
        <strain evidence="3 4">FC6</strain>
    </source>
</reference>
<name>A0A650CQK2_9CREN</name>
<evidence type="ECO:0000256" key="1">
    <source>
        <dbReference type="SAM" id="Coils"/>
    </source>
</evidence>
<gene>
    <name evidence="3" type="ORF">D1868_08990</name>
</gene>
<feature type="transmembrane region" description="Helical" evidence="2">
    <location>
        <begin position="455"/>
        <end position="478"/>
    </location>
</feature>
<keyword evidence="2" id="KW-0812">Transmembrane</keyword>
<dbReference type="GeneID" id="42799202"/>